<feature type="transmembrane region" description="Helical" evidence="4">
    <location>
        <begin position="196"/>
        <end position="213"/>
    </location>
</feature>
<evidence type="ECO:0000256" key="3">
    <source>
        <dbReference type="ARBA" id="ARBA00023163"/>
    </source>
</evidence>
<keyword evidence="1" id="KW-0805">Transcription regulation</keyword>
<evidence type="ECO:0000313" key="7">
    <source>
        <dbReference type="Proteomes" id="UP001597511"/>
    </source>
</evidence>
<keyword evidence="4" id="KW-0812">Transmembrane</keyword>
<proteinExistence type="predicted"/>
<feature type="transmembrane region" description="Helical" evidence="4">
    <location>
        <begin position="6"/>
        <end position="22"/>
    </location>
</feature>
<evidence type="ECO:0000256" key="1">
    <source>
        <dbReference type="ARBA" id="ARBA00023015"/>
    </source>
</evidence>
<feature type="transmembrane region" description="Helical" evidence="4">
    <location>
        <begin position="173"/>
        <end position="190"/>
    </location>
</feature>
<keyword evidence="7" id="KW-1185">Reference proteome</keyword>
<evidence type="ECO:0000259" key="5">
    <source>
        <dbReference type="PROSITE" id="PS01124"/>
    </source>
</evidence>
<dbReference type="EMBL" id="JBHUOZ010000003">
    <property type="protein sequence ID" value="MFD2920110.1"/>
    <property type="molecule type" value="Genomic_DNA"/>
</dbReference>
<reference evidence="7" key="1">
    <citation type="journal article" date="2019" name="Int. J. Syst. Evol. Microbiol.">
        <title>The Global Catalogue of Microorganisms (GCM) 10K type strain sequencing project: providing services to taxonomists for standard genome sequencing and annotation.</title>
        <authorList>
            <consortium name="The Broad Institute Genomics Platform"/>
            <consortium name="The Broad Institute Genome Sequencing Center for Infectious Disease"/>
            <person name="Wu L."/>
            <person name="Ma J."/>
        </authorList>
    </citation>
    <scope>NUCLEOTIDE SEQUENCE [LARGE SCALE GENOMIC DNA]</scope>
    <source>
        <strain evidence="7">KCTC 23299</strain>
    </source>
</reference>
<evidence type="ECO:0000256" key="2">
    <source>
        <dbReference type="ARBA" id="ARBA00023125"/>
    </source>
</evidence>
<dbReference type="RefSeq" id="WP_386098012.1">
    <property type="nucleotide sequence ID" value="NZ_JBHUOZ010000003.1"/>
</dbReference>
<dbReference type="InterPro" id="IPR018060">
    <property type="entry name" value="HTH_AraC"/>
</dbReference>
<dbReference type="SUPFAM" id="SSF46689">
    <property type="entry name" value="Homeodomain-like"/>
    <property type="match status" value="1"/>
</dbReference>
<dbReference type="InterPro" id="IPR009057">
    <property type="entry name" value="Homeodomain-like_sf"/>
</dbReference>
<feature type="transmembrane region" description="Helical" evidence="4">
    <location>
        <begin position="132"/>
        <end position="152"/>
    </location>
</feature>
<dbReference type="PANTHER" id="PTHR43280:SF29">
    <property type="entry name" value="ARAC-FAMILY TRANSCRIPTIONAL REGULATOR"/>
    <property type="match status" value="1"/>
</dbReference>
<protein>
    <submittedName>
        <fullName evidence="6">Helix-turn-helix domain-containing protein</fullName>
    </submittedName>
</protein>
<keyword evidence="4" id="KW-0472">Membrane</keyword>
<organism evidence="6 7">
    <name type="scientific">Terrimonas rubra</name>
    <dbReference type="NCBI Taxonomy" id="1035890"/>
    <lineage>
        <taxon>Bacteria</taxon>
        <taxon>Pseudomonadati</taxon>
        <taxon>Bacteroidota</taxon>
        <taxon>Chitinophagia</taxon>
        <taxon>Chitinophagales</taxon>
        <taxon>Chitinophagaceae</taxon>
        <taxon>Terrimonas</taxon>
    </lineage>
</organism>
<keyword evidence="3" id="KW-0804">Transcription</keyword>
<dbReference type="SMART" id="SM00342">
    <property type="entry name" value="HTH_ARAC"/>
    <property type="match status" value="1"/>
</dbReference>
<accession>A0ABW6A6N4</accession>
<name>A0ABW6A6N4_9BACT</name>
<feature type="transmembrane region" description="Helical" evidence="4">
    <location>
        <begin position="91"/>
        <end position="112"/>
    </location>
</feature>
<dbReference type="Proteomes" id="UP001597511">
    <property type="component" value="Unassembled WGS sequence"/>
</dbReference>
<evidence type="ECO:0000256" key="4">
    <source>
        <dbReference type="SAM" id="Phobius"/>
    </source>
</evidence>
<evidence type="ECO:0000313" key="6">
    <source>
        <dbReference type="EMBL" id="MFD2920110.1"/>
    </source>
</evidence>
<feature type="domain" description="HTH araC/xylS-type" evidence="5">
    <location>
        <begin position="286"/>
        <end position="390"/>
    </location>
</feature>
<feature type="transmembrane region" description="Helical" evidence="4">
    <location>
        <begin position="54"/>
        <end position="79"/>
    </location>
</feature>
<keyword evidence="4" id="KW-1133">Transmembrane helix</keyword>
<dbReference type="PANTHER" id="PTHR43280">
    <property type="entry name" value="ARAC-FAMILY TRANSCRIPTIONAL REGULATOR"/>
    <property type="match status" value="1"/>
</dbReference>
<sequence>MLYLSGIIITFFLSLLLISKKNKSLADKILAAWLICTGFHLTVFYVHTSGNYVHFPYLLGMEIGMPLLQGPFLFLYTLAVTQSRRLTARSLLHFLPFVVVLGLLVPFFSLPLTDKIYVYQHDGAGYENLVEGVLITLSISGVVYIILSYLVLRRHSKRIEQEFSNTERINLNWLRYLIYGTAVIWIVILAGLHDLYIFGTVVLYMFFLGFFGIRQVGVFSNKSLMSPVNDTLPAPEAGIAPPAEQPVLIAEKILPPLSAKTGEEKTEKIKYQHSSLNETEGLKLYERLQLLMSRQQLFKSPELTLGDLAQELQLHPNVLSQVINTYAGKSFYDYINDLRIEEFKTIVGQPDNKQYTFLALAFECGFNSKTAFNRNFKKATGLSPTQYINQLNTAVDSDSVTGQ</sequence>
<dbReference type="Gene3D" id="1.10.10.60">
    <property type="entry name" value="Homeodomain-like"/>
    <property type="match status" value="2"/>
</dbReference>
<feature type="transmembrane region" description="Helical" evidence="4">
    <location>
        <begin position="29"/>
        <end position="48"/>
    </location>
</feature>
<gene>
    <name evidence="6" type="ORF">ACFS6H_10345</name>
</gene>
<comment type="caution">
    <text evidence="6">The sequence shown here is derived from an EMBL/GenBank/DDBJ whole genome shotgun (WGS) entry which is preliminary data.</text>
</comment>
<dbReference type="PROSITE" id="PS01124">
    <property type="entry name" value="HTH_ARAC_FAMILY_2"/>
    <property type="match status" value="1"/>
</dbReference>
<dbReference type="Pfam" id="PF12833">
    <property type="entry name" value="HTH_18"/>
    <property type="match status" value="1"/>
</dbReference>
<keyword evidence="2" id="KW-0238">DNA-binding</keyword>